<dbReference type="OrthoDB" id="3176171at2759"/>
<dbReference type="SMART" id="SM00033">
    <property type="entry name" value="CH"/>
    <property type="match status" value="1"/>
</dbReference>
<dbReference type="Pfam" id="PF00225">
    <property type="entry name" value="Kinesin"/>
    <property type="match status" value="1"/>
</dbReference>
<dbReference type="SUPFAM" id="SSF52540">
    <property type="entry name" value="P-loop containing nucleoside triphosphate hydrolases"/>
    <property type="match status" value="1"/>
</dbReference>
<feature type="binding site" evidence="3">
    <location>
        <begin position="522"/>
        <end position="529"/>
    </location>
    <ligand>
        <name>ATP</name>
        <dbReference type="ChEBI" id="CHEBI:30616"/>
    </ligand>
</feature>
<keyword evidence="4" id="KW-0175">Coiled coil</keyword>
<dbReference type="GO" id="GO:0003777">
    <property type="term" value="F:microtubule motor activity"/>
    <property type="evidence" value="ECO:0007669"/>
    <property type="project" value="InterPro"/>
</dbReference>
<dbReference type="InterPro" id="IPR001715">
    <property type="entry name" value="CH_dom"/>
</dbReference>
<dbReference type="PANTHER" id="PTHR47972">
    <property type="entry name" value="KINESIN-LIKE PROTEIN KLP-3"/>
    <property type="match status" value="1"/>
</dbReference>
<feature type="domain" description="Kinesin motor" evidence="7">
    <location>
        <begin position="438"/>
        <end position="723"/>
    </location>
</feature>
<protein>
    <submittedName>
        <fullName evidence="8">Kinesin-like protein 1</fullName>
    </submittedName>
</protein>
<organism evidence="8 9">
    <name type="scientific">Actinidia rufa</name>
    <dbReference type="NCBI Taxonomy" id="165716"/>
    <lineage>
        <taxon>Eukaryota</taxon>
        <taxon>Viridiplantae</taxon>
        <taxon>Streptophyta</taxon>
        <taxon>Embryophyta</taxon>
        <taxon>Tracheophyta</taxon>
        <taxon>Spermatophyta</taxon>
        <taxon>Magnoliopsida</taxon>
        <taxon>eudicotyledons</taxon>
        <taxon>Gunneridae</taxon>
        <taxon>Pentapetalae</taxon>
        <taxon>asterids</taxon>
        <taxon>Ericales</taxon>
        <taxon>Actinidiaceae</taxon>
        <taxon>Actinidia</taxon>
    </lineage>
</organism>
<accession>A0A7J0FKS3</accession>
<feature type="region of interest" description="Disordered" evidence="5">
    <location>
        <begin position="844"/>
        <end position="866"/>
    </location>
</feature>
<dbReference type="EMBL" id="BJWL01000013">
    <property type="protein sequence ID" value="GFY99308.1"/>
    <property type="molecule type" value="Genomic_DNA"/>
</dbReference>
<feature type="region of interest" description="Disordered" evidence="5">
    <location>
        <begin position="1042"/>
        <end position="1075"/>
    </location>
</feature>
<dbReference type="PROSITE" id="PS50021">
    <property type="entry name" value="CH"/>
    <property type="match status" value="1"/>
</dbReference>
<dbReference type="GO" id="GO:0005524">
    <property type="term" value="F:ATP binding"/>
    <property type="evidence" value="ECO:0007669"/>
    <property type="project" value="UniProtKB-UniRule"/>
</dbReference>
<dbReference type="SUPFAM" id="SSF47576">
    <property type="entry name" value="Calponin-homology domain, CH-domain"/>
    <property type="match status" value="1"/>
</dbReference>
<dbReference type="InterPro" id="IPR001752">
    <property type="entry name" value="Kinesin_motor_dom"/>
</dbReference>
<evidence type="ECO:0000259" key="6">
    <source>
        <dbReference type="PROSITE" id="PS50021"/>
    </source>
</evidence>
<dbReference type="FunFam" id="1.10.418.10:FF:000067">
    <property type="entry name" value="kinesin-like protein KIN-14F"/>
    <property type="match status" value="1"/>
</dbReference>
<dbReference type="FunFam" id="3.40.850.10:FF:000178">
    <property type="entry name" value="Kinesin-related protein3"/>
    <property type="match status" value="1"/>
</dbReference>
<dbReference type="Pfam" id="PF00307">
    <property type="entry name" value="CH"/>
    <property type="match status" value="1"/>
</dbReference>
<comment type="caution">
    <text evidence="8">The sequence shown here is derived from an EMBL/GenBank/DDBJ whole genome shotgun (WGS) entry which is preliminary data.</text>
</comment>
<dbReference type="InterPro" id="IPR036872">
    <property type="entry name" value="CH_dom_sf"/>
</dbReference>
<evidence type="ECO:0000256" key="3">
    <source>
        <dbReference type="PROSITE-ProRule" id="PRU00283"/>
    </source>
</evidence>
<dbReference type="InterPro" id="IPR031852">
    <property type="entry name" value="Vik1/Cik1_MT-bd"/>
</dbReference>
<comment type="similarity">
    <text evidence="1">Belongs to the TRAFAC class myosin-kinesin ATPase superfamily. Kinesin family. KIN-14 subfamily.</text>
</comment>
<dbReference type="CDD" id="cd21203">
    <property type="entry name" value="CH_AtKIN14-like"/>
    <property type="match status" value="1"/>
</dbReference>
<dbReference type="Proteomes" id="UP000585474">
    <property type="component" value="Unassembled WGS sequence"/>
</dbReference>
<dbReference type="InterPro" id="IPR036961">
    <property type="entry name" value="Kinesin_motor_dom_sf"/>
</dbReference>
<feature type="compositionally biased region" description="Polar residues" evidence="5">
    <location>
        <begin position="1042"/>
        <end position="1056"/>
    </location>
</feature>
<reference evidence="8 9" key="1">
    <citation type="submission" date="2019-07" db="EMBL/GenBank/DDBJ databases">
        <title>De Novo Assembly of kiwifruit Actinidia rufa.</title>
        <authorList>
            <person name="Sugita-Konishi S."/>
            <person name="Sato K."/>
            <person name="Mori E."/>
            <person name="Abe Y."/>
            <person name="Kisaki G."/>
            <person name="Hamano K."/>
            <person name="Suezawa K."/>
            <person name="Otani M."/>
            <person name="Fukuda T."/>
            <person name="Manabe T."/>
            <person name="Gomi K."/>
            <person name="Tabuchi M."/>
            <person name="Akimitsu K."/>
            <person name="Kataoka I."/>
        </authorList>
    </citation>
    <scope>NUCLEOTIDE SEQUENCE [LARGE SCALE GENOMIC DNA]</scope>
    <source>
        <strain evidence="9">cv. Fuchu</strain>
    </source>
</reference>
<evidence type="ECO:0000256" key="4">
    <source>
        <dbReference type="SAM" id="Coils"/>
    </source>
</evidence>
<feature type="region of interest" description="Disordered" evidence="5">
    <location>
        <begin position="781"/>
        <end position="831"/>
    </location>
</feature>
<keyword evidence="9" id="KW-1185">Reference proteome</keyword>
<evidence type="ECO:0000313" key="9">
    <source>
        <dbReference type="Proteomes" id="UP000585474"/>
    </source>
</evidence>
<dbReference type="GO" id="GO:0015630">
    <property type="term" value="C:microtubule cytoskeleton"/>
    <property type="evidence" value="ECO:0007669"/>
    <property type="project" value="TreeGrafter"/>
</dbReference>
<gene>
    <name evidence="8" type="ORF">Acr_13g0007090</name>
</gene>
<keyword evidence="2 3" id="KW-0505">Motor protein</keyword>
<evidence type="ECO:0000256" key="2">
    <source>
        <dbReference type="ARBA" id="ARBA00023175"/>
    </source>
</evidence>
<dbReference type="PRINTS" id="PR00380">
    <property type="entry name" value="KINESINHEAVY"/>
</dbReference>
<evidence type="ECO:0000259" key="7">
    <source>
        <dbReference type="PROSITE" id="PS50067"/>
    </source>
</evidence>
<evidence type="ECO:0000256" key="5">
    <source>
        <dbReference type="SAM" id="MobiDB-lite"/>
    </source>
</evidence>
<evidence type="ECO:0000256" key="1">
    <source>
        <dbReference type="ARBA" id="ARBA00010899"/>
    </source>
</evidence>
<name>A0A7J0FKS3_9ERIC</name>
<dbReference type="GO" id="GO:0007018">
    <property type="term" value="P:microtubule-based movement"/>
    <property type="evidence" value="ECO:0007669"/>
    <property type="project" value="InterPro"/>
</dbReference>
<dbReference type="SMART" id="SM00129">
    <property type="entry name" value="KISc"/>
    <property type="match status" value="1"/>
</dbReference>
<dbReference type="Pfam" id="PF16796">
    <property type="entry name" value="Microtub_bd"/>
    <property type="match status" value="1"/>
</dbReference>
<sequence length="1075" mass="119800">MREESNYNSIFKSPCKNLRGLKGLNSIVNNNNSDASSYAEEIINDRELAQRRAEEAASRRYQAAEWLCQMDQGASEALPKEPSEEEFCLAIRNGLILCNVLNKVNPGAVHKVVENPVIDVQSTEGAAQSAIQYFENMRNFLVAVGKMKLLTFEVSDLEKGGSSSKVVDCILCLKGYCEWKQAGGIGVWRYGGTIRITSFPKESAASLVGSESADESVDESESSQYEQLLEFLHLSSDVAVEESKAANALTFLFDSFGLGLLQSYLTENNGVEDLPLNAMVIDTILRKVVKDFSAQLVSEGVQLGLLLKKILKGEGLPLSKPEFLEAISKYLGQRTSMVSSDLSKFCICGGKREVIWHTIGHSTDDAQLFDVQCRQLEELKLRFQETKLEVKQVQAGWEEECRRLVHHIKGLEVASSSYHQVLEENRLLYNLVQDLKGTIRVYCRVRPFLPGQSDGQSTVDYIGENGNIMIVNPCKQGKDARRVFNFNKVFSTNVTQQQIYADTQPLIRSVLDGYNVCIFAYGQTGSGKTYTMSGPDLTTEETWGVNYRALHIRNNSQLNGLNVPDASLVPVKCTQDVLEMMKIGQRNRAVGATALNERSSRSHSILTVHVRGKELVSGSILKGCLHLVDLAGSERVDKSEAVGERLKEAQHINRSLSALGDVISALAQKSTHIPYRNSKLTQVLQDSLGGHAKTLMFVHINPEVNAIGETVSTLKFAERVASIELGAARSNKETGEIRELKEEISNLKLALERKENELEQMRNGNNRGTLESQRTQTVSPLHMPKYGIPASLKPEISQRPSDDTRTSEVRSCSSGKQRKPRFPSKFSDKDIMPKNLPFLAEERLMNSGKPRSPSPPVRRSLSTDRGSLIKSRMKPETTDNQTITKLQFPPRGCLGSQEAPKQDNISDAFFSFQRAISKKVHPEHEGEQFKQVLNVRQGGIKKCKPESKVKAKNQLPARIQKPDVTVPLLSEIDTGGKMEEARKSDFSEPENEHGLVVSPVHGTMRVKKLQRNSSRNSQNVEMREQVQTLEFFLSGKNEQKVSNSVFRQPKEGSNTAMPEFRRSRSTPRGKFMILP</sequence>
<proteinExistence type="inferred from homology"/>
<feature type="domain" description="Calponin-homology (CH)" evidence="6">
    <location>
        <begin position="57"/>
        <end position="178"/>
    </location>
</feature>
<feature type="coiled-coil region" evidence="4">
    <location>
        <begin position="730"/>
        <end position="771"/>
    </location>
</feature>
<dbReference type="AlphaFoldDB" id="A0A7J0FKS3"/>
<dbReference type="InterPro" id="IPR027417">
    <property type="entry name" value="P-loop_NTPase"/>
</dbReference>
<dbReference type="InterPro" id="IPR027640">
    <property type="entry name" value="Kinesin-like_fam"/>
</dbReference>
<dbReference type="PROSITE" id="PS50067">
    <property type="entry name" value="KINESIN_MOTOR_2"/>
    <property type="match status" value="1"/>
</dbReference>
<dbReference type="Gene3D" id="1.10.418.10">
    <property type="entry name" value="Calponin-like domain"/>
    <property type="match status" value="1"/>
</dbReference>
<dbReference type="GO" id="GO:0008017">
    <property type="term" value="F:microtubule binding"/>
    <property type="evidence" value="ECO:0007669"/>
    <property type="project" value="InterPro"/>
</dbReference>
<keyword evidence="3" id="KW-0547">Nucleotide-binding</keyword>
<evidence type="ECO:0000313" key="8">
    <source>
        <dbReference type="EMBL" id="GFY99308.1"/>
    </source>
</evidence>
<dbReference type="PANTHER" id="PTHR47972:SF28">
    <property type="entry name" value="KINESIN-LIKE PROTEIN KLP-3"/>
    <property type="match status" value="1"/>
</dbReference>
<dbReference type="Gene3D" id="3.40.850.10">
    <property type="entry name" value="Kinesin motor domain"/>
    <property type="match status" value="2"/>
</dbReference>
<keyword evidence="3" id="KW-0067">ATP-binding</keyword>